<dbReference type="OrthoDB" id="517878at2"/>
<dbReference type="AlphaFoldDB" id="A0A0F5YAF8"/>
<evidence type="ECO:0000313" key="1">
    <source>
        <dbReference type="EMBL" id="KKD35185.1"/>
    </source>
</evidence>
<dbReference type="PATRIC" id="fig|1637645.4.peg.6603"/>
<protein>
    <recommendedName>
        <fullName evidence="3">DUF4278 domain-containing protein</fullName>
    </recommendedName>
</protein>
<dbReference type="Proteomes" id="UP000033607">
    <property type="component" value="Unassembled WGS sequence"/>
</dbReference>
<evidence type="ECO:0008006" key="3">
    <source>
        <dbReference type="Google" id="ProtNLM"/>
    </source>
</evidence>
<comment type="caution">
    <text evidence="1">The sequence shown here is derived from an EMBL/GenBank/DDBJ whole genome shotgun (WGS) entry which is preliminary data.</text>
</comment>
<accession>A0A0F5YAF8</accession>
<dbReference type="EMBL" id="LATL02000337">
    <property type="protein sequence ID" value="KKD35185.1"/>
    <property type="molecule type" value="Genomic_DNA"/>
</dbReference>
<reference evidence="1 2" key="1">
    <citation type="submission" date="2015-06" db="EMBL/GenBank/DDBJ databases">
        <title>Draft genome assembly of filamentous brackish cyanobacterium Limnoraphis robusta strain CS-951.</title>
        <authorList>
            <person name="Willis A."/>
            <person name="Parks M."/>
            <person name="Burford M.A."/>
        </authorList>
    </citation>
    <scope>NUCLEOTIDE SEQUENCE [LARGE SCALE GENOMIC DNA]</scope>
    <source>
        <strain evidence="1 2">CS-951</strain>
    </source>
</reference>
<dbReference type="RefSeq" id="WP_046281658.1">
    <property type="nucleotide sequence ID" value="NZ_LATL02000337.1"/>
</dbReference>
<dbReference type="Pfam" id="PF14105">
    <property type="entry name" value="DUF4278"/>
    <property type="match status" value="1"/>
</dbReference>
<proteinExistence type="predicted"/>
<dbReference type="InterPro" id="IPR025458">
    <property type="entry name" value="DUF4278"/>
</dbReference>
<sequence length="117" mass="13317">MKLTYRGIDYQYNPPQVATATGEVAGKYRGQDWRFCNLKKPPVLQPSYNLTYRGVKYSNNPVSAVSGTDSPLRISEKARILMLKRERSEIQRDQSMLNRLADEVGLNLNDTGFYNPA</sequence>
<evidence type="ECO:0000313" key="2">
    <source>
        <dbReference type="Proteomes" id="UP000033607"/>
    </source>
</evidence>
<gene>
    <name evidence="1" type="ORF">WN50_26755</name>
</gene>
<organism evidence="1 2">
    <name type="scientific">Limnoraphis robusta CS-951</name>
    <dbReference type="NCBI Taxonomy" id="1637645"/>
    <lineage>
        <taxon>Bacteria</taxon>
        <taxon>Bacillati</taxon>
        <taxon>Cyanobacteriota</taxon>
        <taxon>Cyanophyceae</taxon>
        <taxon>Oscillatoriophycideae</taxon>
        <taxon>Oscillatoriales</taxon>
        <taxon>Sirenicapillariaceae</taxon>
        <taxon>Limnoraphis</taxon>
    </lineage>
</organism>
<name>A0A0F5YAF8_9CYAN</name>